<comment type="caution">
    <text evidence="1">The sequence shown here is derived from an EMBL/GenBank/DDBJ whole genome shotgun (WGS) entry which is preliminary data.</text>
</comment>
<sequence>QLAFDNGPILTADTPVVADHAGRFVILQEPILDGRVGVAKVCGTSVVKIDMADADHIFAEVAAGSAVLDSTNTGSVRILYVEPGVGEKWALVRFGESPLGRLIPVDLDQVGGEQGDEGDIATWTYDVLDIETGDKLLEAADPVDGWHNWRRPAAGFVTAATFGYAHYELDGEGAIHLVIGWINEVFDQEECT</sequence>
<name>X0RQE3_9ZZZZ</name>
<protein>
    <submittedName>
        <fullName evidence="1">Uncharacterized protein</fullName>
    </submittedName>
</protein>
<reference evidence="1" key="1">
    <citation type="journal article" date="2014" name="Front. Microbiol.">
        <title>High frequency of phylogenetically diverse reductive dehalogenase-homologous genes in deep subseafloor sedimentary metagenomes.</title>
        <authorList>
            <person name="Kawai M."/>
            <person name="Futagami T."/>
            <person name="Toyoda A."/>
            <person name="Takaki Y."/>
            <person name="Nishi S."/>
            <person name="Hori S."/>
            <person name="Arai W."/>
            <person name="Tsubouchi T."/>
            <person name="Morono Y."/>
            <person name="Uchiyama I."/>
            <person name="Ito T."/>
            <person name="Fujiyama A."/>
            <person name="Inagaki F."/>
            <person name="Takami H."/>
        </authorList>
    </citation>
    <scope>NUCLEOTIDE SEQUENCE</scope>
    <source>
        <strain evidence="1">Expedition CK06-06</strain>
    </source>
</reference>
<dbReference type="EMBL" id="BARS01009185">
    <property type="protein sequence ID" value="GAF71074.1"/>
    <property type="molecule type" value="Genomic_DNA"/>
</dbReference>
<organism evidence="1">
    <name type="scientific">marine sediment metagenome</name>
    <dbReference type="NCBI Taxonomy" id="412755"/>
    <lineage>
        <taxon>unclassified sequences</taxon>
        <taxon>metagenomes</taxon>
        <taxon>ecological metagenomes</taxon>
    </lineage>
</organism>
<feature type="non-terminal residue" evidence="1">
    <location>
        <position position="1"/>
    </location>
</feature>
<gene>
    <name evidence="1" type="ORF">S01H1_17330</name>
</gene>
<accession>X0RQE3</accession>
<proteinExistence type="predicted"/>
<dbReference type="AlphaFoldDB" id="X0RQE3"/>
<evidence type="ECO:0000313" key="1">
    <source>
        <dbReference type="EMBL" id="GAF71074.1"/>
    </source>
</evidence>